<organism evidence="7 8">
    <name type="scientific">Micromonospora rifamycinica</name>
    <dbReference type="NCBI Taxonomy" id="291594"/>
    <lineage>
        <taxon>Bacteria</taxon>
        <taxon>Bacillati</taxon>
        <taxon>Actinomycetota</taxon>
        <taxon>Actinomycetes</taxon>
        <taxon>Micromonosporales</taxon>
        <taxon>Micromonosporaceae</taxon>
        <taxon>Micromonospora</taxon>
    </lineage>
</organism>
<dbReference type="AlphaFoldDB" id="A0A109INK8"/>
<keyword evidence="4" id="KW-0788">Thiol protease</keyword>
<evidence type="ECO:0000256" key="5">
    <source>
        <dbReference type="SAM" id="MobiDB-lite"/>
    </source>
</evidence>
<protein>
    <submittedName>
        <fullName evidence="7">NlpC/P60 family protein</fullName>
    </submittedName>
</protein>
<feature type="compositionally biased region" description="Low complexity" evidence="5">
    <location>
        <begin position="200"/>
        <end position="215"/>
    </location>
</feature>
<dbReference type="InterPro" id="IPR038765">
    <property type="entry name" value="Papain-like_cys_pep_sf"/>
</dbReference>
<dbReference type="Gene3D" id="3.90.1720.10">
    <property type="entry name" value="endopeptidase domain like (from Nostoc punctiforme)"/>
    <property type="match status" value="1"/>
</dbReference>
<dbReference type="Proteomes" id="UP000198226">
    <property type="component" value="Chromosome I"/>
</dbReference>
<evidence type="ECO:0000313" key="7">
    <source>
        <dbReference type="EMBL" id="SCG80165.1"/>
    </source>
</evidence>
<dbReference type="RefSeq" id="WP_067303030.1">
    <property type="nucleotide sequence ID" value="NZ_LRMV01000013.1"/>
</dbReference>
<evidence type="ECO:0000256" key="1">
    <source>
        <dbReference type="ARBA" id="ARBA00007074"/>
    </source>
</evidence>
<dbReference type="PROSITE" id="PS51935">
    <property type="entry name" value="NLPC_P60"/>
    <property type="match status" value="1"/>
</dbReference>
<sequence length="329" mass="34726">MSSLRMLLRTLAVVGLSAALVAPSAPVRAEPSVADLTARIESSSAELERIVESYNKLTEEIKTNQTAAAGLHARIGPLEAQAAQSRAAVGQIAATAYKTGGLRTAEAILDPAGGSLVDRLGTLDQLTRHRQQQIDGYTADQRALLDQKARLDATLAKQAAQSRAVVKTKKRIEQDLAKLYEMRRAAYGRATEAPVKKPKSSGSGSADTPDAPAVSGSAGAAVRYAYGAIGKPYVWGAEGPNGYDCSGLTLAAWRAAGKRLPHNAAMQWNATSRVSRSELRPGDLVFYSGLGHVALYVGGGQVIDAPSAGRNVLKRKMNMMSIAGYGRVR</sequence>
<dbReference type="Gene3D" id="6.10.250.3150">
    <property type="match status" value="1"/>
</dbReference>
<evidence type="ECO:0000256" key="2">
    <source>
        <dbReference type="ARBA" id="ARBA00022670"/>
    </source>
</evidence>
<dbReference type="GO" id="GO:0008234">
    <property type="term" value="F:cysteine-type peptidase activity"/>
    <property type="evidence" value="ECO:0007669"/>
    <property type="project" value="UniProtKB-KW"/>
</dbReference>
<dbReference type="Pfam" id="PF00877">
    <property type="entry name" value="NLPC_P60"/>
    <property type="match status" value="1"/>
</dbReference>
<feature type="region of interest" description="Disordered" evidence="5">
    <location>
        <begin position="190"/>
        <end position="215"/>
    </location>
</feature>
<dbReference type="InterPro" id="IPR051794">
    <property type="entry name" value="PG_Endopeptidase_C40"/>
</dbReference>
<keyword evidence="3" id="KW-0378">Hydrolase</keyword>
<evidence type="ECO:0000256" key="6">
    <source>
        <dbReference type="SAM" id="SignalP"/>
    </source>
</evidence>
<evidence type="ECO:0000313" key="8">
    <source>
        <dbReference type="Proteomes" id="UP000198226"/>
    </source>
</evidence>
<accession>A0A109INK8</accession>
<feature type="signal peptide" evidence="6">
    <location>
        <begin position="1"/>
        <end position="29"/>
    </location>
</feature>
<dbReference type="GO" id="GO:0006508">
    <property type="term" value="P:proteolysis"/>
    <property type="evidence" value="ECO:0007669"/>
    <property type="project" value="UniProtKB-KW"/>
</dbReference>
<keyword evidence="2" id="KW-0645">Protease</keyword>
<keyword evidence="8" id="KW-1185">Reference proteome</keyword>
<reference evidence="8" key="1">
    <citation type="submission" date="2016-06" db="EMBL/GenBank/DDBJ databases">
        <authorList>
            <person name="Varghese N."/>
            <person name="Submissions Spin"/>
        </authorList>
    </citation>
    <scope>NUCLEOTIDE SEQUENCE [LARGE SCALE GENOMIC DNA]</scope>
    <source>
        <strain evidence="8">DSM 44983</strain>
    </source>
</reference>
<name>A0A109INK8_9ACTN</name>
<gene>
    <name evidence="7" type="ORF">GA0070623_4929</name>
</gene>
<dbReference type="SUPFAM" id="SSF54001">
    <property type="entry name" value="Cysteine proteinases"/>
    <property type="match status" value="1"/>
</dbReference>
<dbReference type="PANTHER" id="PTHR47359:SF3">
    <property type="entry name" value="NLP_P60 DOMAIN-CONTAINING PROTEIN-RELATED"/>
    <property type="match status" value="1"/>
</dbReference>
<proteinExistence type="inferred from homology"/>
<evidence type="ECO:0000256" key="4">
    <source>
        <dbReference type="ARBA" id="ARBA00022807"/>
    </source>
</evidence>
<dbReference type="InterPro" id="IPR000064">
    <property type="entry name" value="NLP_P60_dom"/>
</dbReference>
<feature type="chain" id="PRO_5014529461" evidence="6">
    <location>
        <begin position="30"/>
        <end position="329"/>
    </location>
</feature>
<dbReference type="EMBL" id="LT607752">
    <property type="protein sequence ID" value="SCG80165.1"/>
    <property type="molecule type" value="Genomic_DNA"/>
</dbReference>
<keyword evidence="6" id="KW-0732">Signal</keyword>
<comment type="similarity">
    <text evidence="1">Belongs to the peptidase C40 family.</text>
</comment>
<dbReference type="PANTHER" id="PTHR47359">
    <property type="entry name" value="PEPTIDOGLYCAN DL-ENDOPEPTIDASE CWLO"/>
    <property type="match status" value="1"/>
</dbReference>
<dbReference type="OrthoDB" id="5177647at2"/>
<evidence type="ECO:0000256" key="3">
    <source>
        <dbReference type="ARBA" id="ARBA00022801"/>
    </source>
</evidence>